<gene>
    <name evidence="1" type="ORF">RRG08_053559</name>
</gene>
<proteinExistence type="predicted"/>
<name>A0AAE0Y2P6_9GAST</name>
<keyword evidence="2" id="KW-1185">Reference proteome</keyword>
<sequence length="137" mass="15130">MCCSNPFTLLAELTPVAEATCISQFCYTEKRGPRVSHPSLLADSLAVRIGTTHTDTRVTCYDPATGKFWITMEFLKSQAHKTVPLARIAPPPFLLSTARRPADGSLTTAGTDRPVPPHKYNNRKLVVVVIYESHKSF</sequence>
<dbReference type="Proteomes" id="UP001283361">
    <property type="component" value="Unassembled WGS sequence"/>
</dbReference>
<accession>A0AAE0Y2P6</accession>
<evidence type="ECO:0000313" key="1">
    <source>
        <dbReference type="EMBL" id="KAK3729359.1"/>
    </source>
</evidence>
<comment type="caution">
    <text evidence="1">The sequence shown here is derived from an EMBL/GenBank/DDBJ whole genome shotgun (WGS) entry which is preliminary data.</text>
</comment>
<organism evidence="1 2">
    <name type="scientific">Elysia crispata</name>
    <name type="common">lettuce slug</name>
    <dbReference type="NCBI Taxonomy" id="231223"/>
    <lineage>
        <taxon>Eukaryota</taxon>
        <taxon>Metazoa</taxon>
        <taxon>Spiralia</taxon>
        <taxon>Lophotrochozoa</taxon>
        <taxon>Mollusca</taxon>
        <taxon>Gastropoda</taxon>
        <taxon>Heterobranchia</taxon>
        <taxon>Euthyneura</taxon>
        <taxon>Panpulmonata</taxon>
        <taxon>Sacoglossa</taxon>
        <taxon>Placobranchoidea</taxon>
        <taxon>Plakobranchidae</taxon>
        <taxon>Elysia</taxon>
    </lineage>
</organism>
<dbReference type="EMBL" id="JAWDGP010007144">
    <property type="protein sequence ID" value="KAK3729359.1"/>
    <property type="molecule type" value="Genomic_DNA"/>
</dbReference>
<reference evidence="1" key="1">
    <citation type="journal article" date="2023" name="G3 (Bethesda)">
        <title>A reference genome for the long-term kleptoplast-retaining sea slug Elysia crispata morphotype clarki.</title>
        <authorList>
            <person name="Eastman K.E."/>
            <person name="Pendleton A.L."/>
            <person name="Shaikh M.A."/>
            <person name="Suttiyut T."/>
            <person name="Ogas R."/>
            <person name="Tomko P."/>
            <person name="Gavelis G."/>
            <person name="Widhalm J.R."/>
            <person name="Wisecaver J.H."/>
        </authorList>
    </citation>
    <scope>NUCLEOTIDE SEQUENCE</scope>
    <source>
        <strain evidence="1">ECLA1</strain>
    </source>
</reference>
<dbReference type="AlphaFoldDB" id="A0AAE0Y2P6"/>
<protein>
    <submittedName>
        <fullName evidence="1">Uncharacterized protein</fullName>
    </submittedName>
</protein>
<evidence type="ECO:0000313" key="2">
    <source>
        <dbReference type="Proteomes" id="UP001283361"/>
    </source>
</evidence>